<dbReference type="Proteomes" id="UP000003053">
    <property type="component" value="Unassembled WGS sequence"/>
</dbReference>
<dbReference type="CDD" id="cd04876">
    <property type="entry name" value="ACT_RelA-SpoT"/>
    <property type="match status" value="1"/>
</dbReference>
<dbReference type="EMBL" id="AAOG01000002">
    <property type="protein sequence ID" value="EAR12876.1"/>
    <property type="molecule type" value="Genomic_DNA"/>
</dbReference>
<dbReference type="GO" id="GO:0005886">
    <property type="term" value="C:plasma membrane"/>
    <property type="evidence" value="ECO:0007669"/>
    <property type="project" value="TreeGrafter"/>
</dbReference>
<dbReference type="InterPro" id="IPR002912">
    <property type="entry name" value="ACT_dom"/>
</dbReference>
<keyword evidence="4" id="KW-1185">Reference proteome</keyword>
<dbReference type="CDD" id="cd01668">
    <property type="entry name" value="TGS_RSH"/>
    <property type="match status" value="1"/>
</dbReference>
<dbReference type="FunFam" id="1.10.3210.10:FF:000001">
    <property type="entry name" value="GTP pyrophosphokinase RelA"/>
    <property type="match status" value="1"/>
</dbReference>
<dbReference type="InterPro" id="IPR007685">
    <property type="entry name" value="RelA_SpoT"/>
</dbReference>
<feature type="domain" description="TGS" evidence="2">
    <location>
        <begin position="403"/>
        <end position="464"/>
    </location>
</feature>
<accession>A4C0D3</accession>
<dbReference type="SUPFAM" id="SSF109604">
    <property type="entry name" value="HD-domain/PDEase-like"/>
    <property type="match status" value="1"/>
</dbReference>
<keyword evidence="3" id="KW-0808">Transferase</keyword>
<gene>
    <name evidence="3" type="ORF">PI23P_09620</name>
</gene>
<comment type="function">
    <text evidence="1">In eubacteria ppGpp (guanosine 3'-diphosphate 5'-diphosphate) is a mediator of the stringent response that coordinates a variety of cellular activities in response to changes in nutritional abundance.</text>
</comment>
<dbReference type="InterPro" id="IPR003607">
    <property type="entry name" value="HD/PDEase_dom"/>
</dbReference>
<dbReference type="Pfam" id="PF02824">
    <property type="entry name" value="TGS"/>
    <property type="match status" value="1"/>
</dbReference>
<dbReference type="InterPro" id="IPR012675">
    <property type="entry name" value="Beta-grasp_dom_sf"/>
</dbReference>
<dbReference type="CDD" id="cd05399">
    <property type="entry name" value="NT_Rel-Spo_like"/>
    <property type="match status" value="1"/>
</dbReference>
<dbReference type="SMART" id="SM00471">
    <property type="entry name" value="HDc"/>
    <property type="match status" value="1"/>
</dbReference>
<dbReference type="PANTHER" id="PTHR21262:SF31">
    <property type="entry name" value="GTP PYROPHOSPHOKINASE"/>
    <property type="match status" value="1"/>
</dbReference>
<dbReference type="InterPro" id="IPR045600">
    <property type="entry name" value="RelA/SpoT_AH_RIS"/>
</dbReference>
<comment type="caution">
    <text evidence="3">The sequence shown here is derived from an EMBL/GenBank/DDBJ whole genome shotgun (WGS) entry which is preliminary data.</text>
</comment>
<dbReference type="HOGENOM" id="CLU_012300_3_2_10"/>
<dbReference type="OrthoDB" id="9805041at2"/>
<proteinExistence type="inferred from homology"/>
<dbReference type="GO" id="GO:0015969">
    <property type="term" value="P:guanosine tetraphosphate metabolic process"/>
    <property type="evidence" value="ECO:0007669"/>
    <property type="project" value="InterPro"/>
</dbReference>
<dbReference type="SUPFAM" id="SSF81271">
    <property type="entry name" value="TGS-like"/>
    <property type="match status" value="1"/>
</dbReference>
<evidence type="ECO:0000313" key="3">
    <source>
        <dbReference type="EMBL" id="EAR12876.1"/>
    </source>
</evidence>
<keyword evidence="3" id="KW-0418">Kinase</keyword>
<dbReference type="SUPFAM" id="SSF81301">
    <property type="entry name" value="Nucleotidyltransferase"/>
    <property type="match status" value="1"/>
</dbReference>
<dbReference type="SMART" id="SM00954">
    <property type="entry name" value="RelA_SpoT"/>
    <property type="match status" value="1"/>
</dbReference>
<dbReference type="InterPro" id="IPR004095">
    <property type="entry name" value="TGS"/>
</dbReference>
<name>A4C0D3_9FLAO</name>
<dbReference type="Pfam" id="PF19296">
    <property type="entry name" value="RelA_AH_RIS"/>
    <property type="match status" value="1"/>
</dbReference>
<dbReference type="CDD" id="cd00077">
    <property type="entry name" value="HDc"/>
    <property type="match status" value="1"/>
</dbReference>
<dbReference type="Pfam" id="PF04607">
    <property type="entry name" value="RelA_SpoT"/>
    <property type="match status" value="1"/>
</dbReference>
<dbReference type="InterPro" id="IPR043519">
    <property type="entry name" value="NT_sf"/>
</dbReference>
<sequence>MLYTATVEEENKEIASRYKDLLKGTYEVLSVADKKLIRKAFEIAVDAHSEQRRKTGEPYIFHPIAVAKIVAMEIGLGATSIAAALLHDVVEDTAYTTDDMEQLFGETIARIVTGLTKISRLNKEQDASIQAENFRKMLLTLNDDVRVILIKIADRLHNMQTMDAMPTHKQVKIASETLYIYAPLAHRLGLYNIKTELEDLGLKYTEPEVFNDIVTKIKESKQEQQKYLETFAETLKKGLDKENFNYDIIGRFKSIYSIRRKMRKQNVTFEEVYDKYAIRIIYTPTADDDKFDAWKIYTIVTDYFKPNPTRLRDWISQPKTTGYEALHITVVGPDAQWVEVQIRSARMNEIAEKGYAAHFKYKQGNTNESGLESWLNRLKESLENQSLNAVDFVEEFKLNLYSKEIYVFTPKGELKSLPKDASALDFAFTIHTDVGLKCRGAKVNGKLVPLSHTLKSGDQIEVITTAQNKPNARWLDFVITARAKTKIRIALKDEEKTISEEGKAILTRKLRHLKIPFNEKTINELVSFFKIRTSFDLFFRVGNGAIDNTKLKAYVAQRNSTILNFFKTKLRRSPSTPKDPIDSDEVTSTYDALVFGKEEEKLDYKLSKCCNPITGDKVFVFLTINEGIKIHKKNCPNAILLQSNYAYRIMLAKWIDSTKQDFKVILHISGADNSGIINSLTKIVSSNIGVFINSINISANEGVFDGKISISVKNSGQLEKLMRSIRKVDGVKKVDRVNSL</sequence>
<dbReference type="STRING" id="313594.PI23P_09620"/>
<dbReference type="RefSeq" id="WP_004570544.1">
    <property type="nucleotide sequence ID" value="NZ_CH724148.1"/>
</dbReference>
<dbReference type="FunFam" id="3.10.20.30:FF:000002">
    <property type="entry name" value="GTP pyrophosphokinase (RelA/SpoT)"/>
    <property type="match status" value="1"/>
</dbReference>
<dbReference type="SUPFAM" id="SSF55021">
    <property type="entry name" value="ACT-like"/>
    <property type="match status" value="1"/>
</dbReference>
<dbReference type="NCBIfam" id="TIGR00691">
    <property type="entry name" value="spoT_relA"/>
    <property type="match status" value="1"/>
</dbReference>
<dbReference type="AlphaFoldDB" id="A4C0D3"/>
<dbReference type="GO" id="GO:0016301">
    <property type="term" value="F:kinase activity"/>
    <property type="evidence" value="ECO:0007669"/>
    <property type="project" value="UniProtKB-KW"/>
</dbReference>
<protein>
    <submittedName>
        <fullName evidence="3">GTP pyrophosphokinase</fullName>
    </submittedName>
</protein>
<dbReference type="Gene3D" id="3.30.70.260">
    <property type="match status" value="1"/>
</dbReference>
<dbReference type="InterPro" id="IPR033655">
    <property type="entry name" value="TGS_RelA/SpoT"/>
</dbReference>
<dbReference type="InterPro" id="IPR045865">
    <property type="entry name" value="ACT-like_dom_sf"/>
</dbReference>
<dbReference type="Gene3D" id="3.10.20.30">
    <property type="match status" value="1"/>
</dbReference>
<evidence type="ECO:0000259" key="2">
    <source>
        <dbReference type="PROSITE" id="PS51880"/>
    </source>
</evidence>
<organism evidence="3 4">
    <name type="scientific">Polaribacter irgensii 23-P</name>
    <dbReference type="NCBI Taxonomy" id="313594"/>
    <lineage>
        <taxon>Bacteria</taxon>
        <taxon>Pseudomonadati</taxon>
        <taxon>Bacteroidota</taxon>
        <taxon>Flavobacteriia</taxon>
        <taxon>Flavobacteriales</taxon>
        <taxon>Flavobacteriaceae</taxon>
    </lineage>
</organism>
<evidence type="ECO:0000256" key="1">
    <source>
        <dbReference type="RuleBase" id="RU003847"/>
    </source>
</evidence>
<dbReference type="InterPro" id="IPR004811">
    <property type="entry name" value="RelA/Spo_fam"/>
</dbReference>
<reference evidence="3 4" key="1">
    <citation type="submission" date="2006-02" db="EMBL/GenBank/DDBJ databases">
        <authorList>
            <person name="Murray A."/>
            <person name="Staley J."/>
            <person name="Ferriera S."/>
            <person name="Johnson J."/>
            <person name="Kravitz S."/>
            <person name="Halpern A."/>
            <person name="Remington K."/>
            <person name="Beeson K."/>
            <person name="Tran B."/>
            <person name="Rogers Y.-H."/>
            <person name="Friedman R."/>
            <person name="Venter J.C."/>
        </authorList>
    </citation>
    <scope>NUCLEOTIDE SEQUENCE [LARGE SCALE GENOMIC DNA]</scope>
    <source>
        <strain evidence="3 4">23-P</strain>
    </source>
</reference>
<dbReference type="PANTHER" id="PTHR21262">
    <property type="entry name" value="GUANOSINE-3',5'-BIS DIPHOSPHATE 3'-PYROPHOSPHOHYDROLASE"/>
    <property type="match status" value="1"/>
</dbReference>
<dbReference type="Gene3D" id="3.30.460.10">
    <property type="entry name" value="Beta Polymerase, domain 2"/>
    <property type="match status" value="1"/>
</dbReference>
<dbReference type="eggNOG" id="COG0317">
    <property type="taxonomic scope" value="Bacteria"/>
</dbReference>
<comment type="similarity">
    <text evidence="1">Belongs to the relA/spoT family.</text>
</comment>
<dbReference type="Pfam" id="PF13291">
    <property type="entry name" value="ACT_4"/>
    <property type="match status" value="1"/>
</dbReference>
<dbReference type="Gene3D" id="1.10.3210.10">
    <property type="entry name" value="Hypothetical protein af1432"/>
    <property type="match status" value="1"/>
</dbReference>
<dbReference type="PROSITE" id="PS51880">
    <property type="entry name" value="TGS"/>
    <property type="match status" value="1"/>
</dbReference>
<dbReference type="InterPro" id="IPR012676">
    <property type="entry name" value="TGS-like"/>
</dbReference>
<evidence type="ECO:0000313" key="4">
    <source>
        <dbReference type="Proteomes" id="UP000003053"/>
    </source>
</evidence>
<dbReference type="Pfam" id="PF13328">
    <property type="entry name" value="HD_4"/>
    <property type="match status" value="1"/>
</dbReference>